<reference evidence="1 2" key="1">
    <citation type="journal article" date="2017" name="Infect. Genet. Evol.">
        <title>Comparative genome analysis of fish pathogen Flavobacterium columnare reveals extensive sequence diversity within the species.</title>
        <authorList>
            <person name="Kayansamruaj P."/>
            <person name="Dong H.T."/>
            <person name="Hirono I."/>
            <person name="Kondo H."/>
            <person name="Senapin S."/>
            <person name="Rodkhum C."/>
        </authorList>
    </citation>
    <scope>NUCLEOTIDE SEQUENCE [LARGE SCALE GENOMIC DNA]</scope>
    <source>
        <strain evidence="1 2">1215</strain>
    </source>
</reference>
<protein>
    <recommendedName>
        <fullName evidence="3">Addiction module toxin RelE</fullName>
    </recommendedName>
</protein>
<proteinExistence type="predicted"/>
<dbReference type="EMBL" id="MTCZ01000002">
    <property type="protein sequence ID" value="OWP85372.1"/>
    <property type="molecule type" value="Genomic_DNA"/>
</dbReference>
<organism evidence="1 2">
    <name type="scientific">Flavobacterium davisii</name>
    <dbReference type="NCBI Taxonomy" id="2906077"/>
    <lineage>
        <taxon>Bacteria</taxon>
        <taxon>Pseudomonadati</taxon>
        <taxon>Bacteroidota</taxon>
        <taxon>Flavobacteriia</taxon>
        <taxon>Flavobacteriales</taxon>
        <taxon>Flavobacteriaceae</taxon>
        <taxon>Flavobacterium</taxon>
    </lineage>
</organism>
<accession>A0A246GLR6</accession>
<sequence length="140" mass="15806">MLKFQSISVFQESFKKLSNSYNTIKFDLTDEFSGLSFEDIFAKKYVLKDSGIAKILKIRIANSEQNKGKSSGFRILLIADSRTSEVIFLNIFAKTGTDGKDNIGREELKECLSIYKSEKKANTLVELDPKDSFNIKVSIS</sequence>
<evidence type="ECO:0000313" key="2">
    <source>
        <dbReference type="Proteomes" id="UP000197768"/>
    </source>
</evidence>
<dbReference type="Proteomes" id="UP000197768">
    <property type="component" value="Unassembled WGS sequence"/>
</dbReference>
<evidence type="ECO:0000313" key="1">
    <source>
        <dbReference type="EMBL" id="OWP85372.1"/>
    </source>
</evidence>
<dbReference type="AlphaFoldDB" id="A0A246GLR6"/>
<evidence type="ECO:0008006" key="3">
    <source>
        <dbReference type="Google" id="ProtNLM"/>
    </source>
</evidence>
<comment type="caution">
    <text evidence="1">The sequence shown here is derived from an EMBL/GenBank/DDBJ whole genome shotgun (WGS) entry which is preliminary data.</text>
</comment>
<gene>
    <name evidence="1" type="ORF">BWK59_00530</name>
</gene>
<name>A0A246GLR6_9FLAO</name>